<proteinExistence type="predicted"/>
<protein>
    <submittedName>
        <fullName evidence="2">F0F1-type ATP synthase membrane subunit b/b</fullName>
    </submittedName>
</protein>
<gene>
    <name evidence="2" type="ORF">J2Z32_002297</name>
</gene>
<accession>A0ABS4FSX3</accession>
<sequence length="37" mass="4183">MTVLWENIILTSVALVVFVVLAVLVVKGLLRIFKTRK</sequence>
<evidence type="ECO:0000256" key="1">
    <source>
        <dbReference type="SAM" id="Phobius"/>
    </source>
</evidence>
<evidence type="ECO:0000313" key="2">
    <source>
        <dbReference type="EMBL" id="MBP1905667.1"/>
    </source>
</evidence>
<keyword evidence="3" id="KW-1185">Reference proteome</keyword>
<comment type="caution">
    <text evidence="2">The sequence shown here is derived from an EMBL/GenBank/DDBJ whole genome shotgun (WGS) entry which is preliminary data.</text>
</comment>
<dbReference type="EMBL" id="JAGGKG010000009">
    <property type="protein sequence ID" value="MBP1905667.1"/>
    <property type="molecule type" value="Genomic_DNA"/>
</dbReference>
<keyword evidence="1" id="KW-0472">Membrane</keyword>
<feature type="transmembrane region" description="Helical" evidence="1">
    <location>
        <begin position="12"/>
        <end position="30"/>
    </location>
</feature>
<keyword evidence="1" id="KW-1133">Transmembrane helix</keyword>
<dbReference type="Proteomes" id="UP001519272">
    <property type="component" value="Unassembled WGS sequence"/>
</dbReference>
<reference evidence="2 3" key="1">
    <citation type="submission" date="2021-03" db="EMBL/GenBank/DDBJ databases">
        <title>Genomic Encyclopedia of Type Strains, Phase IV (KMG-IV): sequencing the most valuable type-strain genomes for metagenomic binning, comparative biology and taxonomic classification.</title>
        <authorList>
            <person name="Goeker M."/>
        </authorList>
    </citation>
    <scope>NUCLEOTIDE SEQUENCE [LARGE SCALE GENOMIC DNA]</scope>
    <source>
        <strain evidence="2 3">DSM 14349</strain>
    </source>
</reference>
<name>A0ABS4FSX3_9BACL</name>
<evidence type="ECO:0000313" key="3">
    <source>
        <dbReference type="Proteomes" id="UP001519272"/>
    </source>
</evidence>
<keyword evidence="1" id="KW-0812">Transmembrane</keyword>
<organism evidence="2 3">
    <name type="scientific">Paenibacillus turicensis</name>
    <dbReference type="NCBI Taxonomy" id="160487"/>
    <lineage>
        <taxon>Bacteria</taxon>
        <taxon>Bacillati</taxon>
        <taxon>Bacillota</taxon>
        <taxon>Bacilli</taxon>
        <taxon>Bacillales</taxon>
        <taxon>Paenibacillaceae</taxon>
        <taxon>Paenibacillus</taxon>
    </lineage>
</organism>